<gene>
    <name evidence="5" type="ORF">SAY87_021945</name>
</gene>
<keyword evidence="2" id="KW-0496">Mitochondrion</keyword>
<dbReference type="PANTHER" id="PTHR46281:SF2">
    <property type="entry name" value="CYTOCHROME C OXIDASE SUBUNIT 6B-1"/>
    <property type="match status" value="1"/>
</dbReference>
<proteinExistence type="predicted"/>
<evidence type="ECO:0000256" key="4">
    <source>
        <dbReference type="SAM" id="MobiDB-lite"/>
    </source>
</evidence>
<dbReference type="PANTHER" id="PTHR46281">
    <property type="entry name" value="CYTOCHROME C OXIDASE SUBUNIT 6B"/>
    <property type="match status" value="1"/>
</dbReference>
<evidence type="ECO:0000256" key="1">
    <source>
        <dbReference type="ARBA" id="ARBA00004173"/>
    </source>
</evidence>
<accession>A0AAN7JUB2</accession>
<reference evidence="5 6" key="1">
    <citation type="journal article" date="2023" name="Hortic Res">
        <title>Pangenome of water caltrop reveals structural variations and asymmetric subgenome divergence after allopolyploidization.</title>
        <authorList>
            <person name="Zhang X."/>
            <person name="Chen Y."/>
            <person name="Wang L."/>
            <person name="Yuan Y."/>
            <person name="Fang M."/>
            <person name="Shi L."/>
            <person name="Lu R."/>
            <person name="Comes H.P."/>
            <person name="Ma Y."/>
            <person name="Chen Y."/>
            <person name="Huang G."/>
            <person name="Zhou Y."/>
            <person name="Zheng Z."/>
            <person name="Qiu Y."/>
        </authorList>
    </citation>
    <scope>NUCLEOTIDE SEQUENCE [LARGE SCALE GENOMIC DNA]</scope>
    <source>
        <tissue evidence="5">Roots</tissue>
    </source>
</reference>
<organism evidence="5 6">
    <name type="scientific">Trapa incisa</name>
    <dbReference type="NCBI Taxonomy" id="236973"/>
    <lineage>
        <taxon>Eukaryota</taxon>
        <taxon>Viridiplantae</taxon>
        <taxon>Streptophyta</taxon>
        <taxon>Embryophyta</taxon>
        <taxon>Tracheophyta</taxon>
        <taxon>Spermatophyta</taxon>
        <taxon>Magnoliopsida</taxon>
        <taxon>eudicotyledons</taxon>
        <taxon>Gunneridae</taxon>
        <taxon>Pentapetalae</taxon>
        <taxon>rosids</taxon>
        <taxon>malvids</taxon>
        <taxon>Myrtales</taxon>
        <taxon>Lythraceae</taxon>
        <taxon>Trapa</taxon>
    </lineage>
</organism>
<keyword evidence="3" id="KW-1015">Disulfide bond</keyword>
<dbReference type="GO" id="GO:0005739">
    <property type="term" value="C:mitochondrion"/>
    <property type="evidence" value="ECO:0007669"/>
    <property type="project" value="UniProtKB-SubCell"/>
</dbReference>
<dbReference type="Proteomes" id="UP001345219">
    <property type="component" value="Chromosome 16"/>
</dbReference>
<dbReference type="PROSITE" id="PS51808">
    <property type="entry name" value="CHCH"/>
    <property type="match status" value="1"/>
</dbReference>
<evidence type="ECO:0000313" key="5">
    <source>
        <dbReference type="EMBL" id="KAK4753147.1"/>
    </source>
</evidence>
<dbReference type="InterPro" id="IPR036549">
    <property type="entry name" value="CX6/COA6-like_sf"/>
</dbReference>
<keyword evidence="6" id="KW-1185">Reference proteome</keyword>
<evidence type="ECO:0000256" key="2">
    <source>
        <dbReference type="ARBA" id="ARBA00023128"/>
    </source>
</evidence>
<dbReference type="AlphaFoldDB" id="A0AAN7JUB2"/>
<dbReference type="CDD" id="cd00926">
    <property type="entry name" value="Cyt_c_Oxidase_VIb"/>
    <property type="match status" value="1"/>
</dbReference>
<feature type="region of interest" description="Disordered" evidence="4">
    <location>
        <begin position="19"/>
        <end position="120"/>
    </location>
</feature>
<dbReference type="SUPFAM" id="SSF47694">
    <property type="entry name" value="Cytochrome c oxidase subunit h"/>
    <property type="match status" value="1"/>
</dbReference>
<name>A0AAN7JUB2_9MYRT</name>
<dbReference type="GO" id="GO:0045277">
    <property type="term" value="C:respiratory chain complex IV"/>
    <property type="evidence" value="ECO:0007669"/>
    <property type="project" value="InterPro"/>
</dbReference>
<dbReference type="Pfam" id="PF02297">
    <property type="entry name" value="COX6B"/>
    <property type="match status" value="1"/>
</dbReference>
<evidence type="ECO:0000256" key="3">
    <source>
        <dbReference type="ARBA" id="ARBA00023157"/>
    </source>
</evidence>
<evidence type="ECO:0000313" key="6">
    <source>
        <dbReference type="Proteomes" id="UP001345219"/>
    </source>
</evidence>
<dbReference type="InterPro" id="IPR003213">
    <property type="entry name" value="Cyt_c_oxidase_su6B"/>
</dbReference>
<dbReference type="FunFam" id="1.10.10.140:FF:000001">
    <property type="entry name" value="Cytochrome c oxidase subunit 6B1"/>
    <property type="match status" value="1"/>
</dbReference>
<dbReference type="InterPro" id="IPR048280">
    <property type="entry name" value="COX6B-like"/>
</dbReference>
<evidence type="ECO:0008006" key="7">
    <source>
        <dbReference type="Google" id="ProtNLM"/>
    </source>
</evidence>
<comment type="caution">
    <text evidence="5">The sequence shown here is derived from an EMBL/GenBank/DDBJ whole genome shotgun (WGS) entry which is preliminary data.</text>
</comment>
<comment type="subcellular location">
    <subcellularLocation>
        <location evidence="1">Mitochondrion</location>
    </subcellularLocation>
</comment>
<protein>
    <recommendedName>
        <fullName evidence="7">Cytochrome c oxidase subunit</fullName>
    </recommendedName>
</protein>
<dbReference type="EMBL" id="JAXIOK010000016">
    <property type="protein sequence ID" value="KAK4753147.1"/>
    <property type="molecule type" value="Genomic_DNA"/>
</dbReference>
<sequence length="188" mass="20644">MAGAASNVPPSLVEQYALKEKEETPIVTTKPADVKEPENIVQTASEEVDATPSEVPPTDVSLPVSEESTDATADEPSVEKAEEVTAATGAIEENTELSEEGKVAEAETTEEASEIKLETAPADFRFPTTNQTRHCFTRYIEYHRCIASKGEDAPECDKFAKYYRSLCPGEWVDKWNEQRENGTFPGPL</sequence>
<dbReference type="Gene3D" id="1.10.10.140">
    <property type="entry name" value="Cytochrome c oxidase, subunit VIb"/>
    <property type="match status" value="1"/>
</dbReference>